<accession>A0A0A8Y344</accession>
<reference evidence="1" key="1">
    <citation type="submission" date="2014-09" db="EMBL/GenBank/DDBJ databases">
        <authorList>
            <person name="Magalhaes I.L.F."/>
            <person name="Oliveira U."/>
            <person name="Santos F.R."/>
            <person name="Vidigal T.H.D.A."/>
            <person name="Brescovit A.D."/>
            <person name="Santos A.J."/>
        </authorList>
    </citation>
    <scope>NUCLEOTIDE SEQUENCE</scope>
    <source>
        <tissue evidence="1">Shoot tissue taken approximately 20 cm above the soil surface</tissue>
    </source>
</reference>
<dbReference type="AlphaFoldDB" id="A0A0A8Y344"/>
<name>A0A0A8Y344_ARUDO</name>
<reference evidence="1" key="2">
    <citation type="journal article" date="2015" name="Data Brief">
        <title>Shoot transcriptome of the giant reed, Arundo donax.</title>
        <authorList>
            <person name="Barrero R.A."/>
            <person name="Guerrero F.D."/>
            <person name="Moolhuijzen P."/>
            <person name="Goolsby J.A."/>
            <person name="Tidwell J."/>
            <person name="Bellgard S.E."/>
            <person name="Bellgard M.I."/>
        </authorList>
    </citation>
    <scope>NUCLEOTIDE SEQUENCE</scope>
    <source>
        <tissue evidence="1">Shoot tissue taken approximately 20 cm above the soil surface</tissue>
    </source>
</reference>
<protein>
    <submittedName>
        <fullName evidence="1">Uncharacterized protein</fullName>
    </submittedName>
</protein>
<evidence type="ECO:0000313" key="1">
    <source>
        <dbReference type="EMBL" id="JAD20681.1"/>
    </source>
</evidence>
<dbReference type="EMBL" id="GBRH01277214">
    <property type="protein sequence ID" value="JAD20681.1"/>
    <property type="molecule type" value="Transcribed_RNA"/>
</dbReference>
<organism evidence="1">
    <name type="scientific">Arundo donax</name>
    <name type="common">Giant reed</name>
    <name type="synonym">Donax arundinaceus</name>
    <dbReference type="NCBI Taxonomy" id="35708"/>
    <lineage>
        <taxon>Eukaryota</taxon>
        <taxon>Viridiplantae</taxon>
        <taxon>Streptophyta</taxon>
        <taxon>Embryophyta</taxon>
        <taxon>Tracheophyta</taxon>
        <taxon>Spermatophyta</taxon>
        <taxon>Magnoliopsida</taxon>
        <taxon>Liliopsida</taxon>
        <taxon>Poales</taxon>
        <taxon>Poaceae</taxon>
        <taxon>PACMAD clade</taxon>
        <taxon>Arundinoideae</taxon>
        <taxon>Arundineae</taxon>
        <taxon>Arundo</taxon>
    </lineage>
</organism>
<proteinExistence type="predicted"/>
<sequence length="41" mass="4416">MPPSQTRPPTAGPAHVCKRLLRRISSSHEVVTIHGGAVFHS</sequence>